<gene>
    <name evidence="3" type="ORF">GAYE_SCF24G4372</name>
</gene>
<accession>A0AAV9IGV6</accession>
<dbReference type="Proteomes" id="UP001300502">
    <property type="component" value="Unassembled WGS sequence"/>
</dbReference>
<dbReference type="EMBL" id="JANCYU010000040">
    <property type="protein sequence ID" value="KAK4526456.1"/>
    <property type="molecule type" value="Genomic_DNA"/>
</dbReference>
<sequence>MEKQQVSKVSSRVEHLLQPFSPHLEASFAAWKDPFDPVHNPNGYINFAVAENKLSLDLLLEKLKHCRNIPPSVLGYDDMRGNESFRKEIAKFLETYFFHRSVDVDGIFCCAGAGCALDLLFQCLLEQGDGVLLPAPYYPGFIHDIEARARCRPIIVEPTGQHFRFQLQDLEKKLVECRHSGQSVKALLLCSPNNPLGFMFTREELENIVSWTRQNGLQLIVDEIYGLSVFSKSSKLVSIGSVLDELGDDVHFVWSFSKDFCMSGLRAGVIYTENRVARNALRFLPYFCGVSGDTQFALTQLLSDSEFVQNFIRENTQRLYETYSVHCSCLDKLGISYVPSEAGFFIWMNLNPWMASHTWESERELWRRLLDKAKVVLTPGEVCHSTEPGWFRCCFSAASSEAAKVAWKRVEQCIVHHQEENRKREK</sequence>
<dbReference type="PRINTS" id="PR00753">
    <property type="entry name" value="ACCSYNTHASE"/>
</dbReference>
<organism evidence="3 4">
    <name type="scientific">Galdieria yellowstonensis</name>
    <dbReference type="NCBI Taxonomy" id="3028027"/>
    <lineage>
        <taxon>Eukaryota</taxon>
        <taxon>Rhodophyta</taxon>
        <taxon>Bangiophyceae</taxon>
        <taxon>Galdieriales</taxon>
        <taxon>Galdieriaceae</taxon>
        <taxon>Galdieria</taxon>
    </lineage>
</organism>
<comment type="caution">
    <text evidence="3">The sequence shown here is derived from an EMBL/GenBank/DDBJ whole genome shotgun (WGS) entry which is preliminary data.</text>
</comment>
<protein>
    <recommendedName>
        <fullName evidence="2">Aminotransferase class I/classII large domain-containing protein</fullName>
    </recommendedName>
</protein>
<dbReference type="AlphaFoldDB" id="A0AAV9IGV6"/>
<evidence type="ECO:0000256" key="1">
    <source>
        <dbReference type="ARBA" id="ARBA00022898"/>
    </source>
</evidence>
<dbReference type="InterPro" id="IPR015422">
    <property type="entry name" value="PyrdxlP-dep_Trfase_small"/>
</dbReference>
<dbReference type="Pfam" id="PF00155">
    <property type="entry name" value="Aminotran_1_2"/>
    <property type="match status" value="1"/>
</dbReference>
<dbReference type="PANTHER" id="PTHR43795">
    <property type="entry name" value="BIFUNCTIONAL ASPARTATE AMINOTRANSFERASE AND GLUTAMATE/ASPARTATE-PREPHENATE AMINOTRANSFERASE-RELATED"/>
    <property type="match status" value="1"/>
</dbReference>
<evidence type="ECO:0000313" key="4">
    <source>
        <dbReference type="Proteomes" id="UP001300502"/>
    </source>
</evidence>
<keyword evidence="4" id="KW-1185">Reference proteome</keyword>
<dbReference type="GO" id="GO:0008483">
    <property type="term" value="F:transaminase activity"/>
    <property type="evidence" value="ECO:0007669"/>
    <property type="project" value="TreeGrafter"/>
</dbReference>
<dbReference type="GO" id="GO:0030170">
    <property type="term" value="F:pyridoxal phosphate binding"/>
    <property type="evidence" value="ECO:0007669"/>
    <property type="project" value="InterPro"/>
</dbReference>
<dbReference type="InterPro" id="IPR015421">
    <property type="entry name" value="PyrdxlP-dep_Trfase_major"/>
</dbReference>
<dbReference type="CDD" id="cd00609">
    <property type="entry name" value="AAT_like"/>
    <property type="match status" value="1"/>
</dbReference>
<dbReference type="InterPro" id="IPR050478">
    <property type="entry name" value="Ethylene_sulfur-biosynth"/>
</dbReference>
<evidence type="ECO:0000313" key="3">
    <source>
        <dbReference type="EMBL" id="KAK4526456.1"/>
    </source>
</evidence>
<name>A0AAV9IGV6_9RHOD</name>
<evidence type="ECO:0000259" key="2">
    <source>
        <dbReference type="Pfam" id="PF00155"/>
    </source>
</evidence>
<dbReference type="InterPro" id="IPR004839">
    <property type="entry name" value="Aminotransferase_I/II_large"/>
</dbReference>
<keyword evidence="1" id="KW-0663">Pyridoxal phosphate</keyword>
<proteinExistence type="predicted"/>
<dbReference type="SUPFAM" id="SSF53383">
    <property type="entry name" value="PLP-dependent transferases"/>
    <property type="match status" value="1"/>
</dbReference>
<dbReference type="Gene3D" id="3.40.640.10">
    <property type="entry name" value="Type I PLP-dependent aspartate aminotransferase-like (Major domain)"/>
    <property type="match status" value="1"/>
</dbReference>
<feature type="domain" description="Aminotransferase class I/classII large" evidence="2">
    <location>
        <begin position="47"/>
        <end position="403"/>
    </location>
</feature>
<dbReference type="InterPro" id="IPR015424">
    <property type="entry name" value="PyrdxlP-dep_Trfase"/>
</dbReference>
<reference evidence="3 4" key="1">
    <citation type="submission" date="2022-07" db="EMBL/GenBank/DDBJ databases">
        <title>Genome-wide signatures of adaptation to extreme environments.</title>
        <authorList>
            <person name="Cho C.H."/>
            <person name="Yoon H.S."/>
        </authorList>
    </citation>
    <scope>NUCLEOTIDE SEQUENCE [LARGE SCALE GENOMIC DNA]</scope>
    <source>
        <strain evidence="3 4">108.79 E11</strain>
    </source>
</reference>
<dbReference type="Gene3D" id="3.90.1150.10">
    <property type="entry name" value="Aspartate Aminotransferase, domain 1"/>
    <property type="match status" value="1"/>
</dbReference>
<dbReference type="PANTHER" id="PTHR43795:SF39">
    <property type="entry name" value="AMINOTRANSFERASE CLASS I_CLASSII DOMAIN-CONTAINING PROTEIN"/>
    <property type="match status" value="1"/>
</dbReference>
<dbReference type="GO" id="GO:0006520">
    <property type="term" value="P:amino acid metabolic process"/>
    <property type="evidence" value="ECO:0007669"/>
    <property type="project" value="TreeGrafter"/>
</dbReference>